<dbReference type="Proteomes" id="UP000215902">
    <property type="component" value="Unassembled WGS sequence"/>
</dbReference>
<evidence type="ECO:0000313" key="9">
    <source>
        <dbReference type="EMBL" id="PAA47926.1"/>
    </source>
</evidence>
<dbReference type="STRING" id="282301.A0A267DFJ6"/>
<dbReference type="PROSITE" id="PS00027">
    <property type="entry name" value="HOMEOBOX_1"/>
    <property type="match status" value="1"/>
</dbReference>
<comment type="subcellular location">
    <subcellularLocation>
        <location evidence="1 5 6">Nucleus</location>
    </subcellularLocation>
</comment>
<protein>
    <recommendedName>
        <fullName evidence="8">Homeobox domain-containing protein</fullName>
    </recommendedName>
</protein>
<evidence type="ECO:0000256" key="3">
    <source>
        <dbReference type="ARBA" id="ARBA00023155"/>
    </source>
</evidence>
<dbReference type="SUPFAM" id="SSF46689">
    <property type="entry name" value="Homeodomain-like"/>
    <property type="match status" value="1"/>
</dbReference>
<dbReference type="Gene3D" id="1.10.10.60">
    <property type="entry name" value="Homeodomain-like"/>
    <property type="match status" value="1"/>
</dbReference>
<dbReference type="PROSITE" id="PS50071">
    <property type="entry name" value="HOMEOBOX_2"/>
    <property type="match status" value="1"/>
</dbReference>
<evidence type="ECO:0000256" key="5">
    <source>
        <dbReference type="PROSITE-ProRule" id="PRU00108"/>
    </source>
</evidence>
<dbReference type="PANTHER" id="PTHR24340:SF35">
    <property type="entry name" value="HGTX, ISOFORM C"/>
    <property type="match status" value="1"/>
</dbReference>
<evidence type="ECO:0000256" key="6">
    <source>
        <dbReference type="RuleBase" id="RU000682"/>
    </source>
</evidence>
<name>A0A267DFJ6_9PLAT</name>
<dbReference type="GO" id="GO:0005634">
    <property type="term" value="C:nucleus"/>
    <property type="evidence" value="ECO:0007669"/>
    <property type="project" value="UniProtKB-SubCell"/>
</dbReference>
<keyword evidence="3 5" id="KW-0371">Homeobox</keyword>
<dbReference type="OrthoDB" id="6159439at2759"/>
<evidence type="ECO:0000256" key="4">
    <source>
        <dbReference type="ARBA" id="ARBA00023242"/>
    </source>
</evidence>
<dbReference type="GO" id="GO:0030154">
    <property type="term" value="P:cell differentiation"/>
    <property type="evidence" value="ECO:0007669"/>
    <property type="project" value="TreeGrafter"/>
</dbReference>
<dbReference type="InterPro" id="IPR001356">
    <property type="entry name" value="HD"/>
</dbReference>
<accession>A0A267DFJ6</accession>
<proteinExistence type="predicted"/>
<gene>
    <name evidence="9" type="ORF">BOX15_Mlig018135g2</name>
</gene>
<dbReference type="InterPro" id="IPR017970">
    <property type="entry name" value="Homeobox_CS"/>
</dbReference>
<reference evidence="9 10" key="1">
    <citation type="submission" date="2017-06" db="EMBL/GenBank/DDBJ databases">
        <title>A platform for efficient transgenesis in Macrostomum lignano, a flatworm model organism for stem cell research.</title>
        <authorList>
            <person name="Berezikov E."/>
        </authorList>
    </citation>
    <scope>NUCLEOTIDE SEQUENCE [LARGE SCALE GENOMIC DNA]</scope>
    <source>
        <strain evidence="9">DV1</strain>
        <tissue evidence="9">Whole organism</tissue>
    </source>
</reference>
<dbReference type="PRINTS" id="PR00024">
    <property type="entry name" value="HOMEOBOX"/>
</dbReference>
<organism evidence="9 10">
    <name type="scientific">Macrostomum lignano</name>
    <dbReference type="NCBI Taxonomy" id="282301"/>
    <lineage>
        <taxon>Eukaryota</taxon>
        <taxon>Metazoa</taxon>
        <taxon>Spiralia</taxon>
        <taxon>Lophotrochozoa</taxon>
        <taxon>Platyhelminthes</taxon>
        <taxon>Rhabditophora</taxon>
        <taxon>Macrostomorpha</taxon>
        <taxon>Macrostomida</taxon>
        <taxon>Macrostomidae</taxon>
        <taxon>Macrostomum</taxon>
    </lineage>
</organism>
<dbReference type="GO" id="GO:0000978">
    <property type="term" value="F:RNA polymerase II cis-regulatory region sequence-specific DNA binding"/>
    <property type="evidence" value="ECO:0007669"/>
    <property type="project" value="TreeGrafter"/>
</dbReference>
<feature type="region of interest" description="Disordered" evidence="7">
    <location>
        <begin position="208"/>
        <end position="248"/>
    </location>
</feature>
<evidence type="ECO:0000256" key="7">
    <source>
        <dbReference type="SAM" id="MobiDB-lite"/>
    </source>
</evidence>
<feature type="region of interest" description="Disordered" evidence="7">
    <location>
        <begin position="268"/>
        <end position="306"/>
    </location>
</feature>
<dbReference type="InterPro" id="IPR050394">
    <property type="entry name" value="Homeobox_NK-like"/>
</dbReference>
<feature type="compositionally biased region" description="Acidic residues" evidence="7">
    <location>
        <begin position="289"/>
        <end position="304"/>
    </location>
</feature>
<dbReference type="InterPro" id="IPR020479">
    <property type="entry name" value="HD_metazoa"/>
</dbReference>
<dbReference type="CDD" id="cd00086">
    <property type="entry name" value="homeodomain"/>
    <property type="match status" value="1"/>
</dbReference>
<keyword evidence="2 5" id="KW-0238">DNA-binding</keyword>
<dbReference type="SMART" id="SM00389">
    <property type="entry name" value="HOX"/>
    <property type="match status" value="1"/>
</dbReference>
<evidence type="ECO:0000256" key="2">
    <source>
        <dbReference type="ARBA" id="ARBA00023125"/>
    </source>
</evidence>
<dbReference type="PANTHER" id="PTHR24340">
    <property type="entry name" value="HOMEOBOX PROTEIN NKX"/>
    <property type="match status" value="1"/>
</dbReference>
<dbReference type="Pfam" id="PF00046">
    <property type="entry name" value="Homeodomain"/>
    <property type="match status" value="1"/>
</dbReference>
<evidence type="ECO:0000259" key="8">
    <source>
        <dbReference type="PROSITE" id="PS50071"/>
    </source>
</evidence>
<dbReference type="PRINTS" id="PR00031">
    <property type="entry name" value="HTHREPRESSR"/>
</dbReference>
<evidence type="ECO:0000313" key="10">
    <source>
        <dbReference type="Proteomes" id="UP000215902"/>
    </source>
</evidence>
<dbReference type="InterPro" id="IPR009057">
    <property type="entry name" value="Homeodomain-like_sf"/>
</dbReference>
<dbReference type="InterPro" id="IPR000047">
    <property type="entry name" value="HTH_motif"/>
</dbReference>
<feature type="compositionally biased region" description="Low complexity" evidence="7">
    <location>
        <begin position="238"/>
        <end position="248"/>
    </location>
</feature>
<sequence length="326" mass="34449">MATPFSISDILGKNSASCNGPMISPLQQQQQQQQQHEQQLLQLQQYSHLLQALPPWIVAKEHQQEQQSVLLHPPHQHPMQLWSHLLQQQQPPQPLPHQLLGMGIPAWKSALNSPTSDKVNAGGACGRDGGGPAAGGVSAVAAAAAAAAAAADGKRKHTRPTFSGQQIFALEKTFEQHKYLAGPERARLAYLLGMSESQVKVWFQNRRTKWRKKHAADNAATSRRPGAQHPPPPPTGPPTSSSTTTTSSAASVAAAAAAAAAAVAACGSRRHQNRRSVVGDSDGSCGLLQDDETDGQDQDDDVDFVDCCSNSNASSLADGEAGAVPT</sequence>
<dbReference type="EMBL" id="NIVC01004289">
    <property type="protein sequence ID" value="PAA47926.1"/>
    <property type="molecule type" value="Genomic_DNA"/>
</dbReference>
<evidence type="ECO:0000256" key="1">
    <source>
        <dbReference type="ARBA" id="ARBA00004123"/>
    </source>
</evidence>
<keyword evidence="4 5" id="KW-0539">Nucleus</keyword>
<dbReference type="AlphaFoldDB" id="A0A267DFJ6"/>
<feature type="DNA-binding region" description="Homeobox" evidence="5">
    <location>
        <begin position="155"/>
        <end position="214"/>
    </location>
</feature>
<comment type="caution">
    <text evidence="9">The sequence shown here is derived from an EMBL/GenBank/DDBJ whole genome shotgun (WGS) entry which is preliminary data.</text>
</comment>
<feature type="compositionally biased region" description="Pro residues" evidence="7">
    <location>
        <begin position="228"/>
        <end position="237"/>
    </location>
</feature>
<dbReference type="GO" id="GO:0000981">
    <property type="term" value="F:DNA-binding transcription factor activity, RNA polymerase II-specific"/>
    <property type="evidence" value="ECO:0007669"/>
    <property type="project" value="InterPro"/>
</dbReference>
<keyword evidence="10" id="KW-1185">Reference proteome</keyword>
<feature type="domain" description="Homeobox" evidence="8">
    <location>
        <begin position="153"/>
        <end position="213"/>
    </location>
</feature>
<dbReference type="FunFam" id="1.10.10.60:FF:000067">
    <property type="entry name" value="NK6 homeobox 1"/>
    <property type="match status" value="1"/>
</dbReference>